<dbReference type="EMBL" id="FRAW01000022">
    <property type="protein sequence ID" value="SHK89997.1"/>
    <property type="molecule type" value="Genomic_DNA"/>
</dbReference>
<sequence>MYKLQIVFLSFLLSCLIFPTYFFISCSDPVNSEESVQFIQKNLKISIGECQETPVAEKNFLTENTQSATRCVSVEAFCGKCNEKTSCTITIPQVYDDCDVTADVLYKIDGDSLTISYDKIYGATHCVCASDHRFQIPREFLAKYVHFQNRCYVISGISCSSI</sequence>
<evidence type="ECO:0000313" key="1">
    <source>
        <dbReference type="EMBL" id="SHK89997.1"/>
    </source>
</evidence>
<gene>
    <name evidence="1" type="ORF">SAMN05720469_12254</name>
</gene>
<protein>
    <submittedName>
        <fullName evidence="1">Uncharacterized protein</fullName>
    </submittedName>
</protein>
<organism evidence="1 2">
    <name type="scientific">Fibrobacter intestinalis</name>
    <dbReference type="NCBI Taxonomy" id="28122"/>
    <lineage>
        <taxon>Bacteria</taxon>
        <taxon>Pseudomonadati</taxon>
        <taxon>Fibrobacterota</taxon>
        <taxon>Fibrobacteria</taxon>
        <taxon>Fibrobacterales</taxon>
        <taxon>Fibrobacteraceae</taxon>
        <taxon>Fibrobacter</taxon>
    </lineage>
</organism>
<accession>A0A1M6W8H7</accession>
<name>A0A1M6W8H7_9BACT</name>
<keyword evidence="2" id="KW-1185">Reference proteome</keyword>
<dbReference type="Proteomes" id="UP000184275">
    <property type="component" value="Unassembled WGS sequence"/>
</dbReference>
<proteinExistence type="predicted"/>
<reference evidence="2" key="1">
    <citation type="submission" date="2016-11" db="EMBL/GenBank/DDBJ databases">
        <authorList>
            <person name="Varghese N."/>
            <person name="Submissions S."/>
        </authorList>
    </citation>
    <scope>NUCLEOTIDE SEQUENCE [LARGE SCALE GENOMIC DNA]</scope>
    <source>
        <strain evidence="2">UWOS</strain>
    </source>
</reference>
<dbReference type="AlphaFoldDB" id="A0A1M6W8H7"/>
<evidence type="ECO:0000313" key="2">
    <source>
        <dbReference type="Proteomes" id="UP000184275"/>
    </source>
</evidence>
<dbReference type="PROSITE" id="PS51257">
    <property type="entry name" value="PROKAR_LIPOPROTEIN"/>
    <property type="match status" value="1"/>
</dbReference>